<gene>
    <name evidence="3" type="ordered locus">Q7C_603</name>
</gene>
<protein>
    <submittedName>
        <fullName evidence="3">Putative hydrolase of alpha/beta superfamily</fullName>
    </submittedName>
</protein>
<dbReference type="HOGENOM" id="CLU_039834_3_0_6"/>
<dbReference type="InterPro" id="IPR052558">
    <property type="entry name" value="Siderophore_Hydrolase_D"/>
</dbReference>
<accession>I1YFT2</accession>
<dbReference type="InterPro" id="IPR029058">
    <property type="entry name" value="AB_hydrolase_fold"/>
</dbReference>
<dbReference type="KEGG" id="mec:Q7C_603"/>
<dbReference type="PATRIC" id="fig|754477.3.peg.596"/>
<proteinExistence type="inferred from homology"/>
<name>I1YFT2_METFJ</name>
<organism evidence="3 4">
    <name type="scientific">Methylophaga frappieri (strain ATCC BAA-2434 / DSM 25690 / JAM7)</name>
    <dbReference type="NCBI Taxonomy" id="754477"/>
    <lineage>
        <taxon>Bacteria</taxon>
        <taxon>Pseudomonadati</taxon>
        <taxon>Pseudomonadota</taxon>
        <taxon>Gammaproteobacteria</taxon>
        <taxon>Thiotrichales</taxon>
        <taxon>Piscirickettsiaceae</taxon>
        <taxon>Methylophaga</taxon>
    </lineage>
</organism>
<dbReference type="GO" id="GO:0016788">
    <property type="term" value="F:hydrolase activity, acting on ester bonds"/>
    <property type="evidence" value="ECO:0007669"/>
    <property type="project" value="TreeGrafter"/>
</dbReference>
<reference evidence="3 4" key="1">
    <citation type="journal article" date="2012" name="J. Bacteriol.">
        <title>Complete genome sequences of Methylophaga sp. strain JAM1 and Methylophaga sp. strain JAM7.</title>
        <authorList>
            <person name="Villeneuve C."/>
            <person name="Martineau C."/>
            <person name="Mauffrey F."/>
            <person name="Villemur R."/>
        </authorList>
    </citation>
    <scope>NUCLEOTIDE SEQUENCE [LARGE SCALE GENOMIC DNA]</scope>
    <source>
        <strain evidence="3 4">JAM7</strain>
    </source>
</reference>
<dbReference type="STRING" id="754477.Q7C_603"/>
<dbReference type="EMBL" id="CP003380">
    <property type="protein sequence ID" value="AFJ01775.1"/>
    <property type="molecule type" value="Genomic_DNA"/>
</dbReference>
<dbReference type="InterPro" id="IPR000801">
    <property type="entry name" value="Esterase-like"/>
</dbReference>
<dbReference type="Proteomes" id="UP000009145">
    <property type="component" value="Chromosome"/>
</dbReference>
<evidence type="ECO:0000313" key="3">
    <source>
        <dbReference type="EMBL" id="AFJ01775.1"/>
    </source>
</evidence>
<sequence length="273" mass="30973">MLVTNAVEFEMHDNFAKQDEPAYQTRRIYVSVPDSEVPDAGFPVIFLLDANACFRPVAEQIRLASRHPKGIQPAILVGIGYDITEPYDTKRRWYDFTPATALPAKQPLAHMRRNGPVNYGGAAALGEFIEKQLKPWLAAHYDVDKDNYTLNGHSLGGLFTLNTLLNNPGYYQHFIAVSPSLWWHDNHLLNQLKQTWHDSPALLERQLNQKHLSVYVGGEEREVMLPDAKQFMRYIETFVETKGVIELNHLNHGLVVQPAIAHGLLQALPKQTE</sequence>
<dbReference type="eggNOG" id="COG2819">
    <property type="taxonomic scope" value="Bacteria"/>
</dbReference>
<dbReference type="PANTHER" id="PTHR40841">
    <property type="entry name" value="SIDEROPHORE TRIACETYLFUSARININE C ESTERASE"/>
    <property type="match status" value="1"/>
</dbReference>
<dbReference type="PANTHER" id="PTHR40841:SF2">
    <property type="entry name" value="SIDEROPHORE-DEGRADING ESTERASE (EUROFUNG)"/>
    <property type="match status" value="1"/>
</dbReference>
<evidence type="ECO:0000313" key="4">
    <source>
        <dbReference type="Proteomes" id="UP000009145"/>
    </source>
</evidence>
<dbReference type="AlphaFoldDB" id="I1YFT2"/>
<comment type="similarity">
    <text evidence="1">Belongs to the esterase D family.</text>
</comment>
<dbReference type="Pfam" id="PF00756">
    <property type="entry name" value="Esterase"/>
    <property type="match status" value="1"/>
</dbReference>
<evidence type="ECO:0000256" key="2">
    <source>
        <dbReference type="ARBA" id="ARBA00022801"/>
    </source>
</evidence>
<keyword evidence="2 3" id="KW-0378">Hydrolase</keyword>
<dbReference type="Gene3D" id="3.40.50.1820">
    <property type="entry name" value="alpha/beta hydrolase"/>
    <property type="match status" value="1"/>
</dbReference>
<dbReference type="SUPFAM" id="SSF53474">
    <property type="entry name" value="alpha/beta-Hydrolases"/>
    <property type="match status" value="1"/>
</dbReference>
<keyword evidence="4" id="KW-1185">Reference proteome</keyword>
<evidence type="ECO:0000256" key="1">
    <source>
        <dbReference type="ARBA" id="ARBA00005622"/>
    </source>
</evidence>